<gene>
    <name evidence="2" type="ORF">Dfulv_26805</name>
</gene>
<dbReference type="Proteomes" id="UP001059617">
    <property type="component" value="Chromosome"/>
</dbReference>
<protein>
    <submittedName>
        <fullName evidence="2">AAA family ATPase</fullName>
    </submittedName>
</protein>
<evidence type="ECO:0000313" key="2">
    <source>
        <dbReference type="EMBL" id="UWP78781.1"/>
    </source>
</evidence>
<keyword evidence="3" id="KW-1185">Reference proteome</keyword>
<reference evidence="2" key="2">
    <citation type="submission" date="2022-09" db="EMBL/GenBank/DDBJ databases">
        <title>Biosynthetic gene clusters of Dactylosporangioum fulvum.</title>
        <authorList>
            <person name="Caradec T."/>
        </authorList>
    </citation>
    <scope>NUCLEOTIDE SEQUENCE</scope>
    <source>
        <strain evidence="2">NRRL B-16292</strain>
    </source>
</reference>
<feature type="domain" description="NadR/Ttd14 AAA" evidence="1">
    <location>
        <begin position="3"/>
        <end position="164"/>
    </location>
</feature>
<dbReference type="InterPro" id="IPR038727">
    <property type="entry name" value="NadR/Ttd14_AAA_dom"/>
</dbReference>
<dbReference type="Pfam" id="PF13521">
    <property type="entry name" value="AAA_28"/>
    <property type="match status" value="1"/>
</dbReference>
<organism evidence="2 3">
    <name type="scientific">Dactylosporangium fulvum</name>
    <dbReference type="NCBI Taxonomy" id="53359"/>
    <lineage>
        <taxon>Bacteria</taxon>
        <taxon>Bacillati</taxon>
        <taxon>Actinomycetota</taxon>
        <taxon>Actinomycetes</taxon>
        <taxon>Micromonosporales</taxon>
        <taxon>Micromonosporaceae</taxon>
        <taxon>Dactylosporangium</taxon>
    </lineage>
</organism>
<evidence type="ECO:0000313" key="3">
    <source>
        <dbReference type="Proteomes" id="UP001059617"/>
    </source>
</evidence>
<dbReference type="SUPFAM" id="SSF52540">
    <property type="entry name" value="P-loop containing nucleoside triphosphate hydrolases"/>
    <property type="match status" value="1"/>
</dbReference>
<proteinExistence type="predicted"/>
<sequence length="181" mass="19871">MRRFVLTGAPGAGKTTIVAALRARGVCTVAEAATDVIARRQAAGVAEPWTEAGFLDRIAALQRRRQLTAVAPVQVFDRSPVCTLALAVYSGQQPTARLHAELERTAGLYDRRVLLVRPLGFVTPTPARRISYTESLRFERIHEEVYREQGYELVEVPPAPVDERVALVAGHLAAWTSTRVV</sequence>
<name>A0ABY5VPQ2_9ACTN</name>
<accession>A0ABY5VPQ2</accession>
<evidence type="ECO:0000259" key="1">
    <source>
        <dbReference type="Pfam" id="PF13521"/>
    </source>
</evidence>
<reference evidence="2" key="1">
    <citation type="submission" date="2021-04" db="EMBL/GenBank/DDBJ databases">
        <authorList>
            <person name="Hartkoorn R.C."/>
            <person name="Beaudoing E."/>
            <person name="Hot D."/>
        </authorList>
    </citation>
    <scope>NUCLEOTIDE SEQUENCE</scope>
    <source>
        <strain evidence="2">NRRL B-16292</strain>
    </source>
</reference>
<dbReference type="RefSeq" id="WP_259856166.1">
    <property type="nucleotide sequence ID" value="NZ_BAAAST010000081.1"/>
</dbReference>
<dbReference type="InterPro" id="IPR027417">
    <property type="entry name" value="P-loop_NTPase"/>
</dbReference>
<dbReference type="EMBL" id="CP073720">
    <property type="protein sequence ID" value="UWP78781.1"/>
    <property type="molecule type" value="Genomic_DNA"/>
</dbReference>
<dbReference type="Gene3D" id="3.40.50.300">
    <property type="entry name" value="P-loop containing nucleotide triphosphate hydrolases"/>
    <property type="match status" value="1"/>
</dbReference>